<name>A0AAU6PBX2_9NEOP</name>
<evidence type="ECO:0000313" key="2">
    <source>
        <dbReference type="EMBL" id="WXB20560.1"/>
    </source>
</evidence>
<feature type="chain" id="PRO_5043671878" evidence="1">
    <location>
        <begin position="22"/>
        <end position="51"/>
    </location>
</feature>
<accession>A0AAU6PBX2</accession>
<feature type="signal peptide" evidence="1">
    <location>
        <begin position="1"/>
        <end position="21"/>
    </location>
</feature>
<dbReference type="EMBL" id="PP480829">
    <property type="protein sequence ID" value="WXB20560.1"/>
    <property type="molecule type" value="mRNA"/>
</dbReference>
<organism evidence="2">
    <name type="scientific">Comana monomorpha</name>
    <dbReference type="NCBI Taxonomy" id="1555636"/>
    <lineage>
        <taxon>Eukaryota</taxon>
        <taxon>Metazoa</taxon>
        <taxon>Ecdysozoa</taxon>
        <taxon>Arthropoda</taxon>
        <taxon>Hexapoda</taxon>
        <taxon>Insecta</taxon>
        <taxon>Pterygota</taxon>
        <taxon>Neoptera</taxon>
        <taxon>Endopterygota</taxon>
        <taxon>Lepidoptera</taxon>
        <taxon>Glossata</taxon>
        <taxon>Ditrysia</taxon>
        <taxon>Zygaenoidea</taxon>
        <taxon>Limacodidae</taxon>
        <taxon>Comana</taxon>
    </lineage>
</organism>
<protein>
    <submittedName>
        <fullName evidence="2">Venom peptide</fullName>
    </submittedName>
</protein>
<proteinExistence type="evidence at transcript level"/>
<dbReference type="AlphaFoldDB" id="A0AAU6PBX2"/>
<evidence type="ECO:0000256" key="1">
    <source>
        <dbReference type="SAM" id="SignalP"/>
    </source>
</evidence>
<reference evidence="2" key="1">
    <citation type="journal article" date="2024" name="Sci. Rep.">
        <title>Phylogeny, envenomation syndrome, and membrane-permeabilising venom produced by Australia's 'electric' caterpillar Comana monomorpha (Lepidoptera: Limacodidae).</title>
        <authorList>
            <person name="Goudarzi M.H."/>
            <person name="Robinson S.D."/>
            <person name="Cardoso F.C."/>
            <person name="Mitchell M.L."/>
            <person name="Cook L.G."/>
            <person name="King G.F."/>
            <person name="Walker A.A."/>
        </authorList>
    </citation>
    <scope>NUCLEOTIDE SEQUENCE</scope>
    <source>
        <strain evidence="2">U_LCTX_4_Cm28</strain>
    </source>
</reference>
<keyword evidence="1" id="KW-0732">Signal</keyword>
<sequence>MNFKLMRWVVLFVLYCAICQMENVLPEGAIVDKNGKVHKPVTLPNDEITIE</sequence>